<evidence type="ECO:0000256" key="1">
    <source>
        <dbReference type="ARBA" id="ARBA00001494"/>
    </source>
</evidence>
<dbReference type="GO" id="GO:0005737">
    <property type="term" value="C:cytoplasm"/>
    <property type="evidence" value="ECO:0007669"/>
    <property type="project" value="UniProtKB-SubCell"/>
</dbReference>
<comment type="caution">
    <text evidence="9">The sequence shown here is derived from an EMBL/GenBank/DDBJ whole genome shotgun (WGS) entry which is preliminary data.</text>
</comment>
<comment type="subunit">
    <text evidence="6">Homotetramer.</text>
</comment>
<keyword evidence="3 6" id="KW-0963">Cytoplasm</keyword>
<keyword evidence="10" id="KW-1185">Reference proteome</keyword>
<dbReference type="GO" id="GO:0004333">
    <property type="term" value="F:fumarate hydratase activity"/>
    <property type="evidence" value="ECO:0007669"/>
    <property type="project" value="UniProtKB-UniRule"/>
</dbReference>
<organism evidence="9 10">
    <name type="scientific">Cellulomonas uda</name>
    <dbReference type="NCBI Taxonomy" id="1714"/>
    <lineage>
        <taxon>Bacteria</taxon>
        <taxon>Bacillati</taxon>
        <taxon>Actinomycetota</taxon>
        <taxon>Actinomycetes</taxon>
        <taxon>Micrococcales</taxon>
        <taxon>Cellulomonadaceae</taxon>
        <taxon>Cellulomonas</taxon>
    </lineage>
</organism>
<evidence type="ECO:0000256" key="6">
    <source>
        <dbReference type="HAMAP-Rule" id="MF_00743"/>
    </source>
</evidence>
<name>A0A4Y3K8Z1_CELUD</name>
<evidence type="ECO:0000256" key="5">
    <source>
        <dbReference type="ARBA" id="ARBA00023239"/>
    </source>
</evidence>
<dbReference type="InterPro" id="IPR008948">
    <property type="entry name" value="L-Aspartase-like"/>
</dbReference>
<evidence type="ECO:0000259" key="8">
    <source>
        <dbReference type="Pfam" id="PF10415"/>
    </source>
</evidence>
<feature type="binding site" description="in site B" evidence="6">
    <location>
        <begin position="131"/>
        <end position="134"/>
    </location>
    <ligand>
        <name>substrate</name>
    </ligand>
</feature>
<evidence type="ECO:0000259" key="7">
    <source>
        <dbReference type="Pfam" id="PF00206"/>
    </source>
</evidence>
<dbReference type="EMBL" id="BJLP01000003">
    <property type="protein sequence ID" value="GEA79844.1"/>
    <property type="molecule type" value="Genomic_DNA"/>
</dbReference>
<dbReference type="EC" id="4.2.1.2" evidence="6"/>
<dbReference type="InterPro" id="IPR005677">
    <property type="entry name" value="Fum_hydII"/>
</dbReference>
<dbReference type="PANTHER" id="PTHR11444:SF22">
    <property type="entry name" value="FUMARATE HYDRATASE CLASS II"/>
    <property type="match status" value="1"/>
</dbReference>
<reference evidence="9 10" key="1">
    <citation type="submission" date="2019-06" db="EMBL/GenBank/DDBJ databases">
        <title>Whole genome shotgun sequence of Cellulomonas uda NBRC 3747.</title>
        <authorList>
            <person name="Hosoyama A."/>
            <person name="Uohara A."/>
            <person name="Ohji S."/>
            <person name="Ichikawa N."/>
        </authorList>
    </citation>
    <scope>NUCLEOTIDE SEQUENCE [LARGE SCALE GENOMIC DNA]</scope>
    <source>
        <strain evidence="9 10">NBRC 3747</strain>
    </source>
</reference>
<dbReference type="Proteomes" id="UP000315842">
    <property type="component" value="Unassembled WGS sequence"/>
</dbReference>
<dbReference type="SUPFAM" id="SSF48557">
    <property type="entry name" value="L-aspartase-like"/>
    <property type="match status" value="1"/>
</dbReference>
<dbReference type="Gene3D" id="1.10.275.10">
    <property type="entry name" value="Fumarase/aspartase (N-terminal domain)"/>
    <property type="match status" value="1"/>
</dbReference>
<dbReference type="UniPathway" id="UPA00223">
    <property type="reaction ID" value="UER01007"/>
</dbReference>
<protein>
    <recommendedName>
        <fullName evidence="6">Fumarate hydratase class II</fullName>
        <shortName evidence="6">Fumarase C</shortName>
        <ecNumber evidence="6">4.2.1.2</ecNumber>
    </recommendedName>
    <alternativeName>
        <fullName evidence="6">Aerobic fumarase</fullName>
    </alternativeName>
    <alternativeName>
        <fullName evidence="6">Iron-independent fumarase</fullName>
    </alternativeName>
</protein>
<dbReference type="HAMAP" id="MF_00743">
    <property type="entry name" value="FumaraseC"/>
    <property type="match status" value="1"/>
</dbReference>
<comment type="function">
    <text evidence="6">Involved in the TCA cycle. Catalyzes the stereospecific interconversion of fumarate to L-malate.</text>
</comment>
<dbReference type="GO" id="GO:0006099">
    <property type="term" value="P:tricarboxylic acid cycle"/>
    <property type="evidence" value="ECO:0007669"/>
    <property type="project" value="UniProtKB-UniRule"/>
</dbReference>
<evidence type="ECO:0000256" key="2">
    <source>
        <dbReference type="ARBA" id="ARBA00009084"/>
    </source>
</evidence>
<dbReference type="Gene3D" id="1.20.200.10">
    <property type="entry name" value="Fumarase/aspartase (Central domain)"/>
    <property type="match status" value="1"/>
</dbReference>
<dbReference type="GO" id="GO:0008797">
    <property type="term" value="F:aspartate ammonia-lyase activity"/>
    <property type="evidence" value="ECO:0007669"/>
    <property type="project" value="UniProtKB-EC"/>
</dbReference>
<feature type="binding site" evidence="6">
    <location>
        <position position="189"/>
    </location>
    <ligand>
        <name>substrate</name>
    </ligand>
</feature>
<dbReference type="InterPro" id="IPR022761">
    <property type="entry name" value="Fumarate_lyase_N"/>
</dbReference>
<dbReference type="FunFam" id="1.20.200.10:FF:000001">
    <property type="entry name" value="Fumarate hydratase, mitochondrial"/>
    <property type="match status" value="1"/>
</dbReference>
<proteinExistence type="inferred from homology"/>
<dbReference type="Gene3D" id="1.10.40.30">
    <property type="entry name" value="Fumarase/aspartase (C-terminal domain)"/>
    <property type="match status" value="1"/>
</dbReference>
<dbReference type="InterPro" id="IPR000362">
    <property type="entry name" value="Fumarate_lyase_fam"/>
</dbReference>
<feature type="binding site" evidence="6">
    <location>
        <begin position="106"/>
        <end position="108"/>
    </location>
    <ligand>
        <name>substrate</name>
    </ligand>
</feature>
<feature type="site" description="Important for catalytic activity" evidence="6">
    <location>
        <position position="333"/>
    </location>
</feature>
<evidence type="ECO:0000313" key="10">
    <source>
        <dbReference type="Proteomes" id="UP000315842"/>
    </source>
</evidence>
<dbReference type="InterPro" id="IPR024083">
    <property type="entry name" value="Fumarase/histidase_N"/>
</dbReference>
<dbReference type="RefSeq" id="WP_141318097.1">
    <property type="nucleotide sequence ID" value="NZ_BJLP01000003.1"/>
</dbReference>
<dbReference type="Pfam" id="PF00206">
    <property type="entry name" value="Lyase_1"/>
    <property type="match status" value="1"/>
</dbReference>
<dbReference type="PANTHER" id="PTHR11444">
    <property type="entry name" value="ASPARTATEAMMONIA/ARGININOSUCCINATE/ADENYLOSUCCINATE LYASE"/>
    <property type="match status" value="1"/>
</dbReference>
<dbReference type="GO" id="GO:0006106">
    <property type="term" value="P:fumarate metabolic process"/>
    <property type="evidence" value="ECO:0007669"/>
    <property type="project" value="InterPro"/>
</dbReference>
<comment type="catalytic activity">
    <reaction evidence="1">
        <text>L-aspartate = fumarate + NH4(+)</text>
        <dbReference type="Rhea" id="RHEA:16601"/>
        <dbReference type="ChEBI" id="CHEBI:28938"/>
        <dbReference type="ChEBI" id="CHEBI:29806"/>
        <dbReference type="ChEBI" id="CHEBI:29991"/>
        <dbReference type="EC" id="4.3.1.1"/>
    </reaction>
</comment>
<comment type="pathway">
    <text evidence="6">Carbohydrate metabolism; tricarboxylic acid cycle; (S)-malate from fumarate: step 1/1.</text>
</comment>
<feature type="binding site" evidence="6">
    <location>
        <begin position="141"/>
        <end position="143"/>
    </location>
    <ligand>
        <name>substrate</name>
    </ligand>
</feature>
<dbReference type="FunFam" id="1.10.275.10:FF:000001">
    <property type="entry name" value="Fumarate hydratase, mitochondrial"/>
    <property type="match status" value="1"/>
</dbReference>
<evidence type="ECO:0000256" key="4">
    <source>
        <dbReference type="ARBA" id="ARBA00022532"/>
    </source>
</evidence>
<gene>
    <name evidence="6 9" type="primary">fumC</name>
    <name evidence="9" type="ORF">CUD01_02880</name>
</gene>
<evidence type="ECO:0000313" key="9">
    <source>
        <dbReference type="EMBL" id="GEA79844.1"/>
    </source>
</evidence>
<sequence length="472" mass="49047">MTSALPDDAVEYRIEHDTMGEVRVPATALYRAQTQRAVENFPISGSRLERGHIEALARIKKAAARANAELGVLPGDVAEAIAAAADEVASGLHDAHFPVDVYQTGSGTSSNMNTNEVLATLATLALGAPVHPNDHVNASQSSNDVFPTSVHVAATAGVVRDLVPALEHLAGALGAKADEWAGVVKSGRTHLMDATPVTLGQEFGGYAAAVRYGVERLQAALPRAAEVPLGGTAVGTGINTPAGFPQRVIELLREDTGLPLTEARDHFEAQSSRDGLVELSGALRTIAVSLTKICNDLRWMGSGPNTGLSEIAIPDLQPGSSIMPGKVNPVVPEAVLMVAARVVGNDATVAWAGASGSFELNVQIPVIASAVLESIRLLANASRVLADKTVAGLVANADRARAYAESSPSIVTPLNRVIGYEAAAAIAKHAVKRGLTIRQAVVDLGYVERGEVTEAQLDAALDVLSMTRPPQG</sequence>
<dbReference type="NCBIfam" id="NF008909">
    <property type="entry name" value="PRK12273.1"/>
    <property type="match status" value="1"/>
</dbReference>
<dbReference type="InterPro" id="IPR018951">
    <property type="entry name" value="Fumarase_C_C"/>
</dbReference>
<dbReference type="InterPro" id="IPR020557">
    <property type="entry name" value="Fumarate_lyase_CS"/>
</dbReference>
<dbReference type="PROSITE" id="PS00163">
    <property type="entry name" value="FUMARATE_LYASES"/>
    <property type="match status" value="1"/>
</dbReference>
<feature type="domain" description="Fumarase C C-terminal" evidence="8">
    <location>
        <begin position="410"/>
        <end position="468"/>
    </location>
</feature>
<dbReference type="Pfam" id="PF10415">
    <property type="entry name" value="FumaraseC_C"/>
    <property type="match status" value="1"/>
</dbReference>
<dbReference type="PRINTS" id="PR00149">
    <property type="entry name" value="FUMRATELYASE"/>
</dbReference>
<accession>A0A4Y3K8Z1</accession>
<feature type="binding site" evidence="6">
    <location>
        <position position="321"/>
    </location>
    <ligand>
        <name>substrate</name>
    </ligand>
</feature>
<dbReference type="PRINTS" id="PR00145">
    <property type="entry name" value="ARGSUCLYASE"/>
</dbReference>
<keyword evidence="5 6" id="KW-0456">Lyase</keyword>
<comment type="similarity">
    <text evidence="2 6">Belongs to the class-II fumarase/aspartase family. Fumarase subfamily.</text>
</comment>
<dbReference type="FunFam" id="1.10.40.30:FF:000002">
    <property type="entry name" value="Fumarate hydratase class II"/>
    <property type="match status" value="1"/>
</dbReference>
<comment type="miscellaneous">
    <text evidence="6">There are 2 substrate-binding sites: the catalytic A site, and the non-catalytic B site that may play a role in the transfer of substrate or product between the active site and the solvent. Alternatively, the B site may bind allosteric effectors.</text>
</comment>
<evidence type="ECO:0000256" key="3">
    <source>
        <dbReference type="ARBA" id="ARBA00022490"/>
    </source>
</evidence>
<keyword evidence="4 6" id="KW-0816">Tricarboxylic acid cycle</keyword>
<feature type="binding site" evidence="6">
    <location>
        <begin position="326"/>
        <end position="328"/>
    </location>
    <ligand>
        <name>substrate</name>
    </ligand>
</feature>
<feature type="active site" description="Proton donor/acceptor" evidence="6">
    <location>
        <position position="190"/>
    </location>
</feature>
<feature type="active site" evidence="6">
    <location>
        <position position="320"/>
    </location>
</feature>
<comment type="catalytic activity">
    <reaction evidence="6">
        <text>(S)-malate = fumarate + H2O</text>
        <dbReference type="Rhea" id="RHEA:12460"/>
        <dbReference type="ChEBI" id="CHEBI:15377"/>
        <dbReference type="ChEBI" id="CHEBI:15589"/>
        <dbReference type="ChEBI" id="CHEBI:29806"/>
        <dbReference type="EC" id="4.2.1.2"/>
    </reaction>
</comment>
<dbReference type="AlphaFoldDB" id="A0A4Y3K8Z1"/>
<feature type="domain" description="Fumarate lyase N-terminal" evidence="7">
    <location>
        <begin position="20"/>
        <end position="344"/>
    </location>
</feature>
<comment type="subcellular location">
    <subcellularLocation>
        <location evidence="6">Cytoplasm</location>
    </subcellularLocation>
</comment>